<dbReference type="GeneID" id="70233573"/>
<keyword evidence="2" id="KW-1185">Reference proteome</keyword>
<dbReference type="RefSeq" id="XP_046063747.1">
    <property type="nucleotide sequence ID" value="XM_046202385.1"/>
</dbReference>
<protein>
    <submittedName>
        <fullName evidence="1">Uncharacterized protein</fullName>
    </submittedName>
</protein>
<reference evidence="1" key="2">
    <citation type="submission" date="2021-01" db="EMBL/GenBank/DDBJ databases">
        <authorList>
            <person name="Schikora-Tamarit M.A."/>
        </authorList>
    </citation>
    <scope>NUCLEOTIDE SEQUENCE</scope>
    <source>
        <strain evidence="1">CBS6075</strain>
    </source>
</reference>
<dbReference type="AlphaFoldDB" id="A0A9P8T8F9"/>
<evidence type="ECO:0000313" key="2">
    <source>
        <dbReference type="Proteomes" id="UP000769157"/>
    </source>
</evidence>
<dbReference type="OrthoDB" id="4095241at2759"/>
<organism evidence="1 2">
    <name type="scientific">Ogataea philodendri</name>
    <dbReference type="NCBI Taxonomy" id="1378263"/>
    <lineage>
        <taxon>Eukaryota</taxon>
        <taxon>Fungi</taxon>
        <taxon>Dikarya</taxon>
        <taxon>Ascomycota</taxon>
        <taxon>Saccharomycotina</taxon>
        <taxon>Pichiomycetes</taxon>
        <taxon>Pichiales</taxon>
        <taxon>Pichiaceae</taxon>
        <taxon>Ogataea</taxon>
    </lineage>
</organism>
<accession>A0A9P8T8F9</accession>
<sequence>MLRSSSSRITAAFASSRATGSPLDNNCTSPAAELNATLILNGSTSTPEYPVAQRIRPQLASLPYIAVLNSEELAMEFATCLASCSLAKASISAWKASKFLWSSVMVSPPAAPLAMAAIVSLVDMSVSTAIQLNERSTVYLSILFKADGVIGASVTKKPSNVAILGQIIPAPLDRPAIEYLTPSNSKLFDTSLGNVSVVMIPFAHSSQ</sequence>
<comment type="caution">
    <text evidence="1">The sequence shown here is derived from an EMBL/GenBank/DDBJ whole genome shotgun (WGS) entry which is preliminary data.</text>
</comment>
<evidence type="ECO:0000313" key="1">
    <source>
        <dbReference type="EMBL" id="KAH3669484.1"/>
    </source>
</evidence>
<proteinExistence type="predicted"/>
<reference evidence="1" key="1">
    <citation type="journal article" date="2021" name="Open Biol.">
        <title>Shared evolutionary footprints suggest mitochondrial oxidative damage underlies multiple complex I losses in fungi.</title>
        <authorList>
            <person name="Schikora-Tamarit M.A."/>
            <person name="Marcet-Houben M."/>
            <person name="Nosek J."/>
            <person name="Gabaldon T."/>
        </authorList>
    </citation>
    <scope>NUCLEOTIDE SEQUENCE</scope>
    <source>
        <strain evidence="1">CBS6075</strain>
    </source>
</reference>
<name>A0A9P8T8F9_9ASCO</name>
<dbReference type="EMBL" id="JAEUBE010000137">
    <property type="protein sequence ID" value="KAH3669484.1"/>
    <property type="molecule type" value="Genomic_DNA"/>
</dbReference>
<gene>
    <name evidence="1" type="ORF">OGAPHI_001605</name>
</gene>
<dbReference type="Proteomes" id="UP000769157">
    <property type="component" value="Unassembled WGS sequence"/>
</dbReference>